<dbReference type="EMBL" id="SJPK01000007">
    <property type="protein sequence ID" value="TWT65231.1"/>
    <property type="molecule type" value="Genomic_DNA"/>
</dbReference>
<dbReference type="Pfam" id="PF21621">
    <property type="entry name" value="MPI_cupin_dom"/>
    <property type="match status" value="1"/>
</dbReference>
<evidence type="ECO:0000256" key="1">
    <source>
        <dbReference type="ARBA" id="ARBA00022723"/>
    </source>
</evidence>
<dbReference type="GO" id="GO:0008270">
    <property type="term" value="F:zinc ion binding"/>
    <property type="evidence" value="ECO:0007669"/>
    <property type="project" value="InterPro"/>
</dbReference>
<dbReference type="PANTHER" id="PTHR42742:SF3">
    <property type="entry name" value="FRUCTOKINASE"/>
    <property type="match status" value="1"/>
</dbReference>
<evidence type="ECO:0000313" key="9">
    <source>
        <dbReference type="EMBL" id="TWT65231.1"/>
    </source>
</evidence>
<proteinExistence type="predicted"/>
<accession>A0A5C5XRS9</accession>
<dbReference type="InterPro" id="IPR051804">
    <property type="entry name" value="Carb_Metab_Reg_Kinase/Isom"/>
</dbReference>
<keyword evidence="1 5" id="KW-0479">Metal-binding</keyword>
<dbReference type="GO" id="GO:0005975">
    <property type="term" value="P:carbohydrate metabolic process"/>
    <property type="evidence" value="ECO:0007669"/>
    <property type="project" value="InterPro"/>
</dbReference>
<keyword evidence="10" id="KW-1185">Reference proteome</keyword>
<dbReference type="AlphaFoldDB" id="A0A5C5XRS9"/>
<feature type="active site" evidence="6">
    <location>
        <position position="210"/>
    </location>
</feature>
<keyword evidence="9" id="KW-0413">Isomerase</keyword>
<feature type="binding site" evidence="5">
    <location>
        <position position="114"/>
    </location>
    <ligand>
        <name>Zn(2+)</name>
        <dbReference type="ChEBI" id="CHEBI:29105"/>
    </ligand>
</feature>
<evidence type="ECO:0000256" key="4">
    <source>
        <dbReference type="ARBA" id="ARBA00030762"/>
    </source>
</evidence>
<feature type="binding site" evidence="5">
    <location>
        <position position="132"/>
    </location>
    <ligand>
        <name>Zn(2+)</name>
        <dbReference type="ChEBI" id="CHEBI:29105"/>
    </ligand>
</feature>
<dbReference type="PANTHER" id="PTHR42742">
    <property type="entry name" value="TRANSCRIPTIONAL REPRESSOR MPRA"/>
    <property type="match status" value="1"/>
</dbReference>
<name>A0A5C5XRS9_9BACT</name>
<dbReference type="InterPro" id="IPR046457">
    <property type="entry name" value="PMI_typeI_cat"/>
</dbReference>
<protein>
    <recommendedName>
        <fullName evidence="3">Phosphohexomutase</fullName>
    </recommendedName>
    <alternativeName>
        <fullName evidence="4">Phosphomannose isomerase</fullName>
    </alternativeName>
</protein>
<dbReference type="InterPro" id="IPR049071">
    <property type="entry name" value="MPI_cupin_dom"/>
</dbReference>
<evidence type="ECO:0000259" key="8">
    <source>
        <dbReference type="Pfam" id="PF21621"/>
    </source>
</evidence>
<comment type="caution">
    <text evidence="9">The sequence shown here is derived from an EMBL/GenBank/DDBJ whole genome shotgun (WGS) entry which is preliminary data.</text>
</comment>
<gene>
    <name evidence="9" type="primary">gmuF</name>
    <name evidence="9" type="ORF">CA85_31430</name>
</gene>
<dbReference type="Pfam" id="PF20511">
    <property type="entry name" value="PMI_typeI_cat"/>
    <property type="match status" value="1"/>
</dbReference>
<dbReference type="InterPro" id="IPR014710">
    <property type="entry name" value="RmlC-like_jellyroll"/>
</dbReference>
<evidence type="ECO:0000256" key="5">
    <source>
        <dbReference type="PIRSR" id="PIRSR036894-1"/>
    </source>
</evidence>
<evidence type="ECO:0000256" key="2">
    <source>
        <dbReference type="ARBA" id="ARBA00022833"/>
    </source>
</evidence>
<evidence type="ECO:0000256" key="6">
    <source>
        <dbReference type="PIRSR" id="PIRSR036894-2"/>
    </source>
</evidence>
<dbReference type="Gene3D" id="2.60.120.10">
    <property type="entry name" value="Jelly Rolls"/>
    <property type="match status" value="2"/>
</dbReference>
<feature type="binding site" evidence="5">
    <location>
        <position position="190"/>
    </location>
    <ligand>
        <name>Zn(2+)</name>
        <dbReference type="ChEBI" id="CHEBI:29105"/>
    </ligand>
</feature>
<evidence type="ECO:0000256" key="3">
    <source>
        <dbReference type="ARBA" id="ARBA00029741"/>
    </source>
</evidence>
<comment type="cofactor">
    <cofactor evidence="5">
        <name>Zn(2+)</name>
        <dbReference type="ChEBI" id="CHEBI:29105"/>
    </cofactor>
    <text evidence="5">Binds 1 zinc ion per subunit.</text>
</comment>
<keyword evidence="2 5" id="KW-0862">Zinc</keyword>
<dbReference type="Proteomes" id="UP000318053">
    <property type="component" value="Unassembled WGS sequence"/>
</dbReference>
<dbReference type="SUPFAM" id="SSF51182">
    <property type="entry name" value="RmlC-like cupins"/>
    <property type="match status" value="1"/>
</dbReference>
<dbReference type="CDD" id="cd07010">
    <property type="entry name" value="cupin_PMI_type_I_N_bac"/>
    <property type="match status" value="1"/>
</dbReference>
<reference evidence="9 10" key="1">
    <citation type="submission" date="2019-02" db="EMBL/GenBank/DDBJ databases">
        <title>Deep-cultivation of Planctomycetes and their phenomic and genomic characterization uncovers novel biology.</title>
        <authorList>
            <person name="Wiegand S."/>
            <person name="Jogler M."/>
            <person name="Boedeker C."/>
            <person name="Pinto D."/>
            <person name="Vollmers J."/>
            <person name="Rivas-Marin E."/>
            <person name="Kohn T."/>
            <person name="Peeters S.H."/>
            <person name="Heuer A."/>
            <person name="Rast P."/>
            <person name="Oberbeckmann S."/>
            <person name="Bunk B."/>
            <person name="Jeske O."/>
            <person name="Meyerdierks A."/>
            <person name="Storesund J.E."/>
            <person name="Kallscheuer N."/>
            <person name="Luecker S."/>
            <person name="Lage O.M."/>
            <person name="Pohl T."/>
            <person name="Merkel B.J."/>
            <person name="Hornburger P."/>
            <person name="Mueller R.-W."/>
            <person name="Bruemmer F."/>
            <person name="Labrenz M."/>
            <person name="Spormann A.M."/>
            <person name="Op Den Camp H."/>
            <person name="Overmann J."/>
            <person name="Amann R."/>
            <person name="Jetten M.S.M."/>
            <person name="Mascher T."/>
            <person name="Medema M.H."/>
            <person name="Devos D.P."/>
            <person name="Kaster A.-K."/>
            <person name="Ovreas L."/>
            <person name="Rohde M."/>
            <person name="Galperin M.Y."/>
            <person name="Jogler C."/>
        </authorList>
    </citation>
    <scope>NUCLEOTIDE SEQUENCE [LARGE SCALE GENOMIC DNA]</scope>
    <source>
        <strain evidence="9 10">CA85</strain>
    </source>
</reference>
<dbReference type="RefSeq" id="WP_146392088.1">
    <property type="nucleotide sequence ID" value="NZ_SJPK01000007.1"/>
</dbReference>
<sequence>MTNLYPLRFEPLFRQYLWGGRRLGTELHKPIGEDGVYAESWEIVDHGDDQSIVANGPLAGTSLHELIDQDAAALLGESVASRIRSESLPENLRHRFPLLLKMLDASRDLSVQVHPNDEQGSQLDPPDLGKTEAWMVMDALPGSKIYAGLQAGVDQQAFAAAVESGRTEEVLNSFEPSVGDCIFIPAGTVHAIGAGLLIAEIQQASDTTFRIYDWGRVDADGQPRTLHIKQSLDVIDFQSGPVSPVSPIPVAGDAGAATLVNCDKFKMQRYSLHETRSIPTDGKFQIVAVLSGMIRVASDPSGDVLRKGDTMLVPACVESIEVEPVGSAQLMVASA</sequence>
<dbReference type="PIRSF" id="PIRSF036894">
    <property type="entry name" value="PMI_Firm_short"/>
    <property type="match status" value="1"/>
</dbReference>
<dbReference type="GO" id="GO:0004476">
    <property type="term" value="F:mannose-6-phosphate isomerase activity"/>
    <property type="evidence" value="ECO:0007669"/>
    <property type="project" value="InterPro"/>
</dbReference>
<evidence type="ECO:0000313" key="10">
    <source>
        <dbReference type="Proteomes" id="UP000318053"/>
    </source>
</evidence>
<dbReference type="InterPro" id="IPR014628">
    <property type="entry name" value="Man6P_isomerase_Firm_short"/>
</dbReference>
<feature type="domain" description="Mannose-6-phosphate isomerase cupin" evidence="8">
    <location>
        <begin position="258"/>
        <end position="331"/>
    </location>
</feature>
<dbReference type="OrthoDB" id="9808275at2"/>
<feature type="domain" description="Phosphomannose isomerase type I catalytic" evidence="7">
    <location>
        <begin position="8"/>
        <end position="124"/>
    </location>
</feature>
<dbReference type="InterPro" id="IPR011051">
    <property type="entry name" value="RmlC_Cupin_sf"/>
</dbReference>
<organism evidence="9 10">
    <name type="scientific">Allorhodopirellula solitaria</name>
    <dbReference type="NCBI Taxonomy" id="2527987"/>
    <lineage>
        <taxon>Bacteria</taxon>
        <taxon>Pseudomonadati</taxon>
        <taxon>Planctomycetota</taxon>
        <taxon>Planctomycetia</taxon>
        <taxon>Pirellulales</taxon>
        <taxon>Pirellulaceae</taxon>
        <taxon>Allorhodopirellula</taxon>
    </lineage>
</organism>
<evidence type="ECO:0000259" key="7">
    <source>
        <dbReference type="Pfam" id="PF20511"/>
    </source>
</evidence>